<dbReference type="EMBL" id="CAJZBQ010000055">
    <property type="protein sequence ID" value="CAG9332608.1"/>
    <property type="molecule type" value="Genomic_DNA"/>
</dbReference>
<dbReference type="InterPro" id="IPR033276">
    <property type="entry name" value="BB"/>
</dbReference>
<accession>A0AAU9K6R3</accession>
<evidence type="ECO:0000256" key="1">
    <source>
        <dbReference type="PROSITE-ProRule" id="PRU00175"/>
    </source>
</evidence>
<dbReference type="AlphaFoldDB" id="A0AAU9K6R3"/>
<dbReference type="Gene3D" id="3.30.40.10">
    <property type="entry name" value="Zinc/RING finger domain, C3HC4 (zinc finger)"/>
    <property type="match status" value="1"/>
</dbReference>
<dbReference type="PANTHER" id="PTHR46400">
    <property type="entry name" value="RING/U-BOX SUPERFAMILY PROTEIN"/>
    <property type="match status" value="1"/>
</dbReference>
<dbReference type="InterPro" id="IPR001841">
    <property type="entry name" value="Znf_RING"/>
</dbReference>
<sequence>MERYLNPQHRNTSSDRKPKFLPKPPQTEETKKHCEQHANQMHIGVLKSFNDSDKLKKLTTELQEHREKELKYLKIINELKHIVSRQNEQLTKLTKENDKYRRKLESSRREELELQMAMRLSAMEGIDPEVAQSALMSGENLFGLGMQQAMWSYQDPTDPDNMTYEQLLELGEQIGTVNVGLSNEEIEGIKVVENANGCCSICQNDFIREDVKELRCGHQYHIECISKWLIKKKKCPMCFENAIEE</sequence>
<protein>
    <recommendedName>
        <fullName evidence="4">RING-type domain-containing protein</fullName>
    </recommendedName>
</protein>
<dbReference type="InterPro" id="IPR013083">
    <property type="entry name" value="Znf_RING/FYVE/PHD"/>
</dbReference>
<keyword evidence="1" id="KW-0862">Zinc</keyword>
<keyword evidence="1" id="KW-0863">Zinc-finger</keyword>
<reference evidence="5" key="1">
    <citation type="submission" date="2021-09" db="EMBL/GenBank/DDBJ databases">
        <authorList>
            <consortium name="AG Swart"/>
            <person name="Singh M."/>
            <person name="Singh A."/>
            <person name="Seah K."/>
            <person name="Emmerich C."/>
        </authorList>
    </citation>
    <scope>NUCLEOTIDE SEQUENCE</scope>
    <source>
        <strain evidence="5">ATCC30299</strain>
    </source>
</reference>
<evidence type="ECO:0000259" key="4">
    <source>
        <dbReference type="PROSITE" id="PS50089"/>
    </source>
</evidence>
<dbReference type="PROSITE" id="PS50089">
    <property type="entry name" value="ZF_RING_2"/>
    <property type="match status" value="1"/>
</dbReference>
<keyword evidence="1" id="KW-0479">Metal-binding</keyword>
<feature type="coiled-coil region" evidence="2">
    <location>
        <begin position="76"/>
        <end position="110"/>
    </location>
</feature>
<evidence type="ECO:0000256" key="3">
    <source>
        <dbReference type="SAM" id="MobiDB-lite"/>
    </source>
</evidence>
<evidence type="ECO:0000313" key="5">
    <source>
        <dbReference type="EMBL" id="CAG9332608.1"/>
    </source>
</evidence>
<evidence type="ECO:0000256" key="2">
    <source>
        <dbReference type="SAM" id="Coils"/>
    </source>
</evidence>
<dbReference type="GO" id="GO:0046621">
    <property type="term" value="P:negative regulation of organ growth"/>
    <property type="evidence" value="ECO:0007669"/>
    <property type="project" value="InterPro"/>
</dbReference>
<feature type="region of interest" description="Disordered" evidence="3">
    <location>
        <begin position="1"/>
        <end position="32"/>
    </location>
</feature>
<dbReference type="GO" id="GO:0004842">
    <property type="term" value="F:ubiquitin-protein transferase activity"/>
    <property type="evidence" value="ECO:0007669"/>
    <property type="project" value="InterPro"/>
</dbReference>
<proteinExistence type="predicted"/>
<feature type="domain" description="RING-type" evidence="4">
    <location>
        <begin position="199"/>
        <end position="238"/>
    </location>
</feature>
<name>A0AAU9K6R3_9CILI</name>
<keyword evidence="2" id="KW-0175">Coiled coil</keyword>
<dbReference type="SMART" id="SM00184">
    <property type="entry name" value="RING"/>
    <property type="match status" value="1"/>
</dbReference>
<dbReference type="SUPFAM" id="SSF57850">
    <property type="entry name" value="RING/U-box"/>
    <property type="match status" value="1"/>
</dbReference>
<dbReference type="GO" id="GO:0008270">
    <property type="term" value="F:zinc ion binding"/>
    <property type="evidence" value="ECO:0007669"/>
    <property type="project" value="UniProtKB-KW"/>
</dbReference>
<organism evidence="5 6">
    <name type="scientific">Blepharisma stoltei</name>
    <dbReference type="NCBI Taxonomy" id="1481888"/>
    <lineage>
        <taxon>Eukaryota</taxon>
        <taxon>Sar</taxon>
        <taxon>Alveolata</taxon>
        <taxon>Ciliophora</taxon>
        <taxon>Postciliodesmatophora</taxon>
        <taxon>Heterotrichea</taxon>
        <taxon>Heterotrichida</taxon>
        <taxon>Blepharismidae</taxon>
        <taxon>Blepharisma</taxon>
    </lineage>
</organism>
<gene>
    <name evidence="5" type="ORF">BSTOLATCC_MIC56902</name>
</gene>
<dbReference type="Proteomes" id="UP001162131">
    <property type="component" value="Unassembled WGS sequence"/>
</dbReference>
<comment type="caution">
    <text evidence="5">The sequence shown here is derived from an EMBL/GenBank/DDBJ whole genome shotgun (WGS) entry which is preliminary data.</text>
</comment>
<dbReference type="GO" id="GO:0016567">
    <property type="term" value="P:protein ubiquitination"/>
    <property type="evidence" value="ECO:0007669"/>
    <property type="project" value="InterPro"/>
</dbReference>
<evidence type="ECO:0000313" key="6">
    <source>
        <dbReference type="Proteomes" id="UP001162131"/>
    </source>
</evidence>
<dbReference type="PANTHER" id="PTHR46400:SF5">
    <property type="entry name" value="RING-TYPE DOMAIN-CONTAINING PROTEIN"/>
    <property type="match status" value="1"/>
</dbReference>
<dbReference type="Pfam" id="PF13639">
    <property type="entry name" value="zf-RING_2"/>
    <property type="match status" value="1"/>
</dbReference>
<keyword evidence="6" id="KW-1185">Reference proteome</keyword>